<dbReference type="EMBL" id="FQZK01000008">
    <property type="protein sequence ID" value="SHJ70028.1"/>
    <property type="molecule type" value="Genomic_DNA"/>
</dbReference>
<dbReference type="PANTHER" id="PTHR33744:SF1">
    <property type="entry name" value="DNA-BINDING TRANSCRIPTIONAL ACTIVATOR ADER"/>
    <property type="match status" value="1"/>
</dbReference>
<dbReference type="RefSeq" id="WP_073380054.1">
    <property type="nucleotide sequence ID" value="NZ_FQZK01000008.1"/>
</dbReference>
<evidence type="ECO:0000313" key="5">
    <source>
        <dbReference type="Proteomes" id="UP000184452"/>
    </source>
</evidence>
<dbReference type="InterPro" id="IPR051448">
    <property type="entry name" value="CdaR-like_regulators"/>
</dbReference>
<feature type="domain" description="CdaR GGDEF-like" evidence="3">
    <location>
        <begin position="253"/>
        <end position="382"/>
    </location>
</feature>
<name>A0A1M6LFZ6_9ACTN</name>
<gene>
    <name evidence="4" type="ORF">SAMN05421803_108198</name>
</gene>
<dbReference type="Pfam" id="PF17853">
    <property type="entry name" value="GGDEF_2"/>
    <property type="match status" value="1"/>
</dbReference>
<feature type="domain" description="PucR C-terminal helix-turn-helix" evidence="2">
    <location>
        <begin position="437"/>
        <end position="494"/>
    </location>
</feature>
<dbReference type="STRING" id="758803.SAMN05421803_108198"/>
<comment type="similarity">
    <text evidence="1">Belongs to the CdaR family.</text>
</comment>
<dbReference type="InterPro" id="IPR042070">
    <property type="entry name" value="PucR_C-HTH_sf"/>
</dbReference>
<evidence type="ECO:0000259" key="3">
    <source>
        <dbReference type="Pfam" id="PF17853"/>
    </source>
</evidence>
<organism evidence="4 5">
    <name type="scientific">Nocardiopsis flavescens</name>
    <dbReference type="NCBI Taxonomy" id="758803"/>
    <lineage>
        <taxon>Bacteria</taxon>
        <taxon>Bacillati</taxon>
        <taxon>Actinomycetota</taxon>
        <taxon>Actinomycetes</taxon>
        <taxon>Streptosporangiales</taxon>
        <taxon>Nocardiopsidaceae</taxon>
        <taxon>Nocardiopsis</taxon>
    </lineage>
</organism>
<dbReference type="InterPro" id="IPR025736">
    <property type="entry name" value="PucR_C-HTH_dom"/>
</dbReference>
<evidence type="ECO:0000259" key="2">
    <source>
        <dbReference type="Pfam" id="PF13556"/>
    </source>
</evidence>
<dbReference type="OrthoDB" id="3190266at2"/>
<dbReference type="AlphaFoldDB" id="A0A1M6LFZ6"/>
<dbReference type="Gene3D" id="1.10.10.2840">
    <property type="entry name" value="PucR C-terminal helix-turn-helix domain"/>
    <property type="match status" value="1"/>
</dbReference>
<evidence type="ECO:0000313" key="4">
    <source>
        <dbReference type="EMBL" id="SHJ70028.1"/>
    </source>
</evidence>
<dbReference type="PANTHER" id="PTHR33744">
    <property type="entry name" value="CARBOHYDRATE DIACID REGULATOR"/>
    <property type="match status" value="1"/>
</dbReference>
<sequence length="502" mass="53490">MAHIGIEHLLHQSERLGVEHVAGPRTGGRISRVEIAGAGDLGGLAAGTLVILDVAEPPSAYRVDIALRQAGARGLGGLLLPLRAPLALTSQDLAERGGVPVLQAPGRKASDLAVAIDRMVNSQASDVLTRVHFAMERVRAAAEGPAEDAVDAVLAAAGAALGGTVALTPDPRVGWAEETGVFIGEVPRGRLVFEPSGEDGYAGGDAAELALPGIASVVSKALLREVQQRFAPRQTSAELIAQLVVAEPSRVDALSDQAFRLGFPLQLSHVVAWLEFTDPGDTDHHPPRALQSALELHAFELFENRDELWHIAFIRDDALIISSEGPGRGDHQRRLREVAAGIADHAQTLAGGRWESTVGMGTPQVGATGLRQSAAEARIAAETAVASGRVGHIVATDVTGLRRVLLDFYASPTSRKLLEDLLRPLDSEDPHKAETAVRTLLAYLSNRNSPARAGRELLLHPNAVTYRMRKIEKALQLDLEDPDTRFAVELACRVRLLSAETR</sequence>
<protein>
    <submittedName>
        <fullName evidence="4">PucR C-terminal helix-turn-helix domain-containing protein</fullName>
    </submittedName>
</protein>
<evidence type="ECO:0000256" key="1">
    <source>
        <dbReference type="ARBA" id="ARBA00006754"/>
    </source>
</evidence>
<dbReference type="Proteomes" id="UP000184452">
    <property type="component" value="Unassembled WGS sequence"/>
</dbReference>
<proteinExistence type="inferred from homology"/>
<dbReference type="Pfam" id="PF13556">
    <property type="entry name" value="HTH_30"/>
    <property type="match status" value="1"/>
</dbReference>
<accession>A0A1M6LFZ6</accession>
<dbReference type="InterPro" id="IPR041522">
    <property type="entry name" value="CdaR_GGDEF"/>
</dbReference>
<reference evidence="4 5" key="1">
    <citation type="submission" date="2016-11" db="EMBL/GenBank/DDBJ databases">
        <authorList>
            <person name="Jaros S."/>
            <person name="Januszkiewicz K."/>
            <person name="Wedrychowicz H."/>
        </authorList>
    </citation>
    <scope>NUCLEOTIDE SEQUENCE [LARGE SCALE GENOMIC DNA]</scope>
    <source>
        <strain evidence="4 5">CGMCC 4.5723</strain>
    </source>
</reference>
<keyword evidence="5" id="KW-1185">Reference proteome</keyword>